<evidence type="ECO:0000313" key="3">
    <source>
        <dbReference type="Ensembl" id="ENSPMEP00000021747.1"/>
    </source>
</evidence>
<evidence type="ECO:0000256" key="2">
    <source>
        <dbReference type="SAM" id="Phobius"/>
    </source>
</evidence>
<dbReference type="PANTHER" id="PTHR10424">
    <property type="entry name" value="VIRAL ENVELOPE PROTEIN"/>
    <property type="match status" value="1"/>
</dbReference>
<proteinExistence type="predicted"/>
<dbReference type="AlphaFoldDB" id="A0A3B3Y305"/>
<feature type="compositionally biased region" description="Basic and acidic residues" evidence="1">
    <location>
        <begin position="87"/>
        <end position="102"/>
    </location>
</feature>
<feature type="compositionally biased region" description="Basic and acidic residues" evidence="1">
    <location>
        <begin position="139"/>
        <end position="153"/>
    </location>
</feature>
<dbReference type="InterPro" id="IPR018154">
    <property type="entry name" value="TLV/ENV_coat_polyprotein"/>
</dbReference>
<organism evidence="3 4">
    <name type="scientific">Poecilia mexicana</name>
    <dbReference type="NCBI Taxonomy" id="48701"/>
    <lineage>
        <taxon>Eukaryota</taxon>
        <taxon>Metazoa</taxon>
        <taxon>Chordata</taxon>
        <taxon>Craniata</taxon>
        <taxon>Vertebrata</taxon>
        <taxon>Euteleostomi</taxon>
        <taxon>Actinopterygii</taxon>
        <taxon>Neopterygii</taxon>
        <taxon>Teleostei</taxon>
        <taxon>Neoteleostei</taxon>
        <taxon>Acanthomorphata</taxon>
        <taxon>Ovalentaria</taxon>
        <taxon>Atherinomorphae</taxon>
        <taxon>Cyprinodontiformes</taxon>
        <taxon>Poeciliidae</taxon>
        <taxon>Poeciliinae</taxon>
        <taxon>Poecilia</taxon>
    </lineage>
</organism>
<feature type="compositionally biased region" description="Basic and acidic residues" evidence="1">
    <location>
        <begin position="168"/>
        <end position="186"/>
    </location>
</feature>
<name>A0A3B3Y305_9TELE</name>
<accession>A0A3B3Y305</accession>
<dbReference type="SUPFAM" id="SSF58069">
    <property type="entry name" value="Virus ectodomain"/>
    <property type="match status" value="1"/>
</dbReference>
<dbReference type="STRING" id="48701.ENSPMEP00000021747"/>
<dbReference type="Ensembl" id="ENSPMET00000014483.1">
    <property type="protein sequence ID" value="ENSPMEP00000021747.1"/>
    <property type="gene ID" value="ENSPMEG00000002151.1"/>
</dbReference>
<keyword evidence="2" id="KW-0812">Transmembrane</keyword>
<feature type="region of interest" description="Disordered" evidence="1">
    <location>
        <begin position="87"/>
        <end position="186"/>
    </location>
</feature>
<evidence type="ECO:0000256" key="1">
    <source>
        <dbReference type="SAM" id="MobiDB-lite"/>
    </source>
</evidence>
<feature type="transmembrane region" description="Helical" evidence="2">
    <location>
        <begin position="878"/>
        <end position="900"/>
    </location>
</feature>
<dbReference type="Pfam" id="PF00429">
    <property type="entry name" value="TLV_coat"/>
    <property type="match status" value="1"/>
</dbReference>
<dbReference type="Gene3D" id="1.10.287.210">
    <property type="match status" value="1"/>
</dbReference>
<reference evidence="3" key="1">
    <citation type="submission" date="2025-08" db="UniProtKB">
        <authorList>
            <consortium name="Ensembl"/>
        </authorList>
    </citation>
    <scope>IDENTIFICATION</scope>
</reference>
<dbReference type="Proteomes" id="UP000261480">
    <property type="component" value="Unplaced"/>
</dbReference>
<dbReference type="PANTHER" id="PTHR10424:SF80">
    <property type="entry name" value="ENVELOPE GLYCOPROTEIN"/>
    <property type="match status" value="1"/>
</dbReference>
<evidence type="ECO:0000313" key="4">
    <source>
        <dbReference type="Proteomes" id="UP000261480"/>
    </source>
</evidence>
<protein>
    <submittedName>
        <fullName evidence="3">Uncharacterized protein</fullName>
    </submittedName>
</protein>
<reference evidence="3" key="2">
    <citation type="submission" date="2025-09" db="UniProtKB">
        <authorList>
            <consortium name="Ensembl"/>
        </authorList>
    </citation>
    <scope>IDENTIFICATION</scope>
</reference>
<keyword evidence="2" id="KW-0472">Membrane</keyword>
<dbReference type="CDD" id="cd09951">
    <property type="entry name" value="HERV-Rb-like_HR1-HR2"/>
    <property type="match status" value="1"/>
</dbReference>
<sequence>MGKGISKNKPTDSLKTNDWKYVENKDPRKIKHLDKWITTYNFDGRLNSQKLTLLQDNIKQKTKSDPKKMHSEGYDDIEFWLTEALKREEGKKQSKRNTEQSAEKNLMFHRSEDNETGPGRCQTVQQPAAGGGGGNITVDKGDESKNNDTEVKKQSKRLYPEVPAPPEYDEKTSEGPHTRSKGEKYEWSTKWGESLLQGATAPSEPPPPFHQHPTGTVNLQHTAGLYPMIQVANPNIGGDGANPTILVYRTWTLEDIKKALEGFPSPKEDVNRFVEEMEGLRISYNLNGQEVQQIWMTALGSDWHHVRENWSPVQGNPPAVLKHDSQELTARVKALVARTVQRYLRRANYIEISRVKQKEDESFEDYRIRMTNVFKMHSGLVESGEENSAYKQQLKNALHAGSKEGIKAWVTKHYIALGTGNLDEENKWTKHWGTTEYARHQKRILSISHTDDGIQIGINTTTYSLIPPAIKKKDSGVTCWGFYLWAYTSGSDPKFLVNLCEESKEGGGSTTSPWTKGVTVKEVETVDDWFKVSTGVSGLSNNWLLLVEQAAKTANQDCVVCMEPRPLLRITPAAITNQCLLEVMSKSNPNSTCRIYDSIFPLAPIDGTKPVFSKKVAPGEFTCINLTGSGKKLGNPAGIECTDVISVPYDFNPVSRADVWWWCGDDKLFDRLPRKATGLCALVSLLLPVSVYPISASQLTDVLSQQQHHLQKRELKWETDVPTYIDAIGVPRGVPDEYKLADQVAAGFESTICWWCTVNKNVDRINYIHYNVQRLGNWTQTGFEAVHEQLSATSLMAFQNRIALDMVLAEKGGVCIIFGERCCTYLPNNTAADGSLTKAITGLRTLNGKMKEASGINASMWDTWLDAFGRYRTLVSSALVSMAVFAAILTLCGCCCIPCLRSLFNRLITTAISPMEDR</sequence>
<keyword evidence="4" id="KW-1185">Reference proteome</keyword>
<keyword evidence="2" id="KW-1133">Transmembrane helix</keyword>